<dbReference type="EMBL" id="CP003273">
    <property type="protein sequence ID" value="AGL01830.1"/>
    <property type="molecule type" value="Genomic_DNA"/>
</dbReference>
<dbReference type="GO" id="GO:0005886">
    <property type="term" value="C:plasma membrane"/>
    <property type="evidence" value="ECO:0007669"/>
    <property type="project" value="UniProtKB-SubCell"/>
</dbReference>
<dbReference type="HOGENOM" id="CLU_061355_0_0_9"/>
<feature type="transmembrane region" description="Helical" evidence="6">
    <location>
        <begin position="125"/>
        <end position="143"/>
    </location>
</feature>
<feature type="transmembrane region" description="Helical" evidence="6">
    <location>
        <begin position="56"/>
        <end position="89"/>
    </location>
</feature>
<keyword evidence="2" id="KW-1003">Cell membrane</keyword>
<dbReference type="STRING" id="767817.Desgi_2418"/>
<evidence type="ECO:0000256" key="6">
    <source>
        <dbReference type="SAM" id="Phobius"/>
    </source>
</evidence>
<dbReference type="Proteomes" id="UP000013520">
    <property type="component" value="Chromosome"/>
</dbReference>
<reference evidence="7 8" key="1">
    <citation type="submission" date="2012-01" db="EMBL/GenBank/DDBJ databases">
        <title>Complete sequence of Desulfotomaculum gibsoniae DSM 7213.</title>
        <authorList>
            <consortium name="US DOE Joint Genome Institute"/>
            <person name="Lucas S."/>
            <person name="Han J."/>
            <person name="Lapidus A."/>
            <person name="Cheng J.-F."/>
            <person name="Goodwin L."/>
            <person name="Pitluck S."/>
            <person name="Peters L."/>
            <person name="Ovchinnikova G."/>
            <person name="Teshima H."/>
            <person name="Detter J.C."/>
            <person name="Han C."/>
            <person name="Tapia R."/>
            <person name="Land M."/>
            <person name="Hauser L."/>
            <person name="Kyrpides N."/>
            <person name="Ivanova N."/>
            <person name="Pagani I."/>
            <person name="Parshina S."/>
            <person name="Plugge C."/>
            <person name="Muyzer G."/>
            <person name="Kuever J."/>
            <person name="Ivanova A."/>
            <person name="Nazina T."/>
            <person name="Klenk H.-P."/>
            <person name="Brambilla E."/>
            <person name="Spring S."/>
            <person name="Stams A.F."/>
            <person name="Woyke T."/>
        </authorList>
    </citation>
    <scope>NUCLEOTIDE SEQUENCE [LARGE SCALE GENOMIC DNA]</scope>
    <source>
        <strain evidence="7 8">DSM 7213</strain>
    </source>
</reference>
<keyword evidence="3 6" id="KW-0812">Transmembrane</keyword>
<dbReference type="InterPro" id="IPR010343">
    <property type="entry name" value="ArAE_1"/>
</dbReference>
<evidence type="ECO:0000256" key="4">
    <source>
        <dbReference type="ARBA" id="ARBA00022989"/>
    </source>
</evidence>
<evidence type="ECO:0000313" key="7">
    <source>
        <dbReference type="EMBL" id="AGL01830.1"/>
    </source>
</evidence>
<gene>
    <name evidence="7" type="ORF">Desgi_2418</name>
</gene>
<evidence type="ECO:0000256" key="2">
    <source>
        <dbReference type="ARBA" id="ARBA00022475"/>
    </source>
</evidence>
<evidence type="ECO:0000313" key="8">
    <source>
        <dbReference type="Proteomes" id="UP000013520"/>
    </source>
</evidence>
<sequence length="359" mass="40897">MKIGHRIIKTGIAVTITMFICQKLNLEPSVFGAVSAVINLQPSLHLTYKKAGEQVIVHILGVMAGILFGYMLGGTPLTMGAITIFIIILYNKLNLHNGIMMGIVAAIFILSASPDQFFHHAFTRSAVIFTGLIVAMLVNIILWPPRHGSRFNDLLRESNEMAVKYFCRAVHDFVRMDNQHLPQPLDMRQQVINLYEECCVLADYYRRERKQVDAGFDSVDPNEWFNSAEKLSKYNRLLVEKADQIYDILPARLERRLKSGNQSISQEFKAILEILDSGCDTIIRINHKLRSLICDKKPVETEEISERFWGELTLVIDKWQSRLTGSYYLHALIEASMVAGEIRWASREAKKILNSAINR</sequence>
<organism evidence="7 8">
    <name type="scientific">Desulfoscipio gibsoniae DSM 7213</name>
    <dbReference type="NCBI Taxonomy" id="767817"/>
    <lineage>
        <taxon>Bacteria</taxon>
        <taxon>Bacillati</taxon>
        <taxon>Bacillota</taxon>
        <taxon>Clostridia</taxon>
        <taxon>Eubacteriales</taxon>
        <taxon>Desulfallaceae</taxon>
        <taxon>Desulfoscipio</taxon>
    </lineage>
</organism>
<keyword evidence="4 6" id="KW-1133">Transmembrane helix</keyword>
<evidence type="ECO:0000256" key="5">
    <source>
        <dbReference type="ARBA" id="ARBA00023136"/>
    </source>
</evidence>
<name>R4KMQ5_9FIRM</name>
<accession>R4KMQ5</accession>
<dbReference type="AlphaFoldDB" id="R4KMQ5"/>
<evidence type="ECO:0000256" key="3">
    <source>
        <dbReference type="ARBA" id="ARBA00022692"/>
    </source>
</evidence>
<feature type="transmembrane region" description="Helical" evidence="6">
    <location>
        <begin position="95"/>
        <end position="113"/>
    </location>
</feature>
<proteinExistence type="predicted"/>
<keyword evidence="5 6" id="KW-0472">Membrane</keyword>
<comment type="subcellular location">
    <subcellularLocation>
        <location evidence="1">Cell membrane</location>
        <topology evidence="1">Multi-pass membrane protein</topology>
    </subcellularLocation>
</comment>
<dbReference type="RefSeq" id="WP_006523074.1">
    <property type="nucleotide sequence ID" value="NC_021184.1"/>
</dbReference>
<dbReference type="OrthoDB" id="1653617at2"/>
<protein>
    <submittedName>
        <fullName evidence="7">Putative membrane protein</fullName>
    </submittedName>
</protein>
<keyword evidence="8" id="KW-1185">Reference proteome</keyword>
<dbReference type="eggNOG" id="COG4129">
    <property type="taxonomic scope" value="Bacteria"/>
</dbReference>
<dbReference type="Pfam" id="PF06081">
    <property type="entry name" value="ArAE_1"/>
    <property type="match status" value="1"/>
</dbReference>
<dbReference type="KEGG" id="dgi:Desgi_2418"/>
<evidence type="ECO:0000256" key="1">
    <source>
        <dbReference type="ARBA" id="ARBA00004651"/>
    </source>
</evidence>